<name>A0A449D9H5_9MICO</name>
<organism evidence="2 3">
    <name type="scientific">Brevibacterium casei</name>
    <dbReference type="NCBI Taxonomy" id="33889"/>
    <lineage>
        <taxon>Bacteria</taxon>
        <taxon>Bacillati</taxon>
        <taxon>Actinomycetota</taxon>
        <taxon>Actinomycetes</taxon>
        <taxon>Micrococcales</taxon>
        <taxon>Brevibacteriaceae</taxon>
        <taxon>Brevibacterium</taxon>
    </lineage>
</organism>
<evidence type="ECO:0000313" key="3">
    <source>
        <dbReference type="Proteomes" id="UP000386281"/>
    </source>
</evidence>
<feature type="compositionally biased region" description="Gly residues" evidence="1">
    <location>
        <begin position="271"/>
        <end position="281"/>
    </location>
</feature>
<evidence type="ECO:0000313" key="2">
    <source>
        <dbReference type="EMBL" id="VEW14174.1"/>
    </source>
</evidence>
<dbReference type="RefSeq" id="WP_190247058.1">
    <property type="nucleotide sequence ID" value="NZ_CAACXN010000015.1"/>
</dbReference>
<dbReference type="Proteomes" id="UP000386281">
    <property type="component" value="Unassembled WGS sequence"/>
</dbReference>
<protein>
    <submittedName>
        <fullName evidence="2">Uncharacterized protein</fullName>
    </submittedName>
</protein>
<evidence type="ECO:0000256" key="1">
    <source>
        <dbReference type="SAM" id="MobiDB-lite"/>
    </source>
</evidence>
<dbReference type="EMBL" id="CAACXN010000015">
    <property type="protein sequence ID" value="VEW14174.1"/>
    <property type="molecule type" value="Genomic_DNA"/>
</dbReference>
<proteinExistence type="predicted"/>
<reference evidence="2 3" key="1">
    <citation type="submission" date="2019-02" db="EMBL/GenBank/DDBJ databases">
        <authorList>
            <consortium name="Pathogen Informatics"/>
        </authorList>
    </citation>
    <scope>NUCLEOTIDE SEQUENCE [LARGE SCALE GENOMIC DNA]</scope>
    <source>
        <strain evidence="2 3">3012STDY7078520</strain>
    </source>
</reference>
<sequence>MPTFYYPAAFATEAARNLRLLADDGELETRGPGTAAVLGDLRDAAAAMRQVIDRIATANAIPGHPAAARAAGLQIGDELHQAGTALEASTTRLAGAVTAFEEAASAPTEGPEWVQVVSLSGQDATEALDLLEEEGPHMTAVFLSGWDFGTETDDQAVEQHATREHLPLIAGEQAMTVDAYTIIANPGREQIAMYRALDGGPGPDILDAQDELAALLSATRAEKTPPENAHAPEAPGLEVSEPPTRRSQRAARQSRPVQQERSWFDLPAAGAGAGQGRELGL</sequence>
<dbReference type="AlphaFoldDB" id="A0A449D9H5"/>
<feature type="region of interest" description="Disordered" evidence="1">
    <location>
        <begin position="222"/>
        <end position="281"/>
    </location>
</feature>
<gene>
    <name evidence="2" type="ORF">NCTC12391_02333</name>
</gene>
<accession>A0A449D9H5</accession>